<evidence type="ECO:0000259" key="1">
    <source>
        <dbReference type="Pfam" id="PF13468"/>
    </source>
</evidence>
<sequence>MEVLRGQVDHIVYATPDLNSGMEQLGKLLGITATPGGRHPGWGTHNALISLGPDSYLEIIGPDPESPKPEQPRPFQIDSLSAPRLVTWVAKGSGLTDLVNRAKQQGIMLGEVMAMSRHTPEGELLSWHLTNPMTIVADGIIPTFIDWGTTRHPALVAAQGACLVNLRAEHPDAAKVTDSLNALGLGLPLVAGTQPGLIATIDCPKGRVELR</sequence>
<evidence type="ECO:0000313" key="2">
    <source>
        <dbReference type="EMBL" id="SEP41769.1"/>
    </source>
</evidence>
<dbReference type="InterPro" id="IPR025870">
    <property type="entry name" value="Glyoxalase-like_dom"/>
</dbReference>
<keyword evidence="3" id="KW-1185">Reference proteome</keyword>
<protein>
    <submittedName>
        <fullName evidence="2">Glyoxalase-like domain-containing protein</fullName>
    </submittedName>
</protein>
<reference evidence="2 3" key="1">
    <citation type="submission" date="2016-10" db="EMBL/GenBank/DDBJ databases">
        <authorList>
            <person name="de Groot N.N."/>
        </authorList>
    </citation>
    <scope>NUCLEOTIDE SEQUENCE [LARGE SCALE GENOMIC DNA]</scope>
    <source>
        <strain evidence="2 3">DSM 13305</strain>
    </source>
</reference>
<dbReference type="InterPro" id="IPR029068">
    <property type="entry name" value="Glyas_Bleomycin-R_OHBP_Dase"/>
</dbReference>
<accession>A0A1H8XPB7</accession>
<dbReference type="RefSeq" id="WP_091750576.1">
    <property type="nucleotide sequence ID" value="NZ_FODY01000027.1"/>
</dbReference>
<name>A0A1H8XPB7_9FIRM</name>
<dbReference type="Proteomes" id="UP000198847">
    <property type="component" value="Unassembled WGS sequence"/>
</dbReference>
<dbReference type="EMBL" id="FODY01000027">
    <property type="protein sequence ID" value="SEP41769.1"/>
    <property type="molecule type" value="Genomic_DNA"/>
</dbReference>
<dbReference type="Pfam" id="PF13468">
    <property type="entry name" value="Glyoxalase_3"/>
    <property type="match status" value="1"/>
</dbReference>
<feature type="domain" description="Glyoxalase-like" evidence="1">
    <location>
        <begin position="8"/>
        <end position="183"/>
    </location>
</feature>
<dbReference type="PANTHER" id="PTHR40265:SF1">
    <property type="entry name" value="GLYOXALASE-LIKE DOMAIN-CONTAINING PROTEIN"/>
    <property type="match status" value="1"/>
</dbReference>
<dbReference type="SUPFAM" id="SSF54593">
    <property type="entry name" value="Glyoxalase/Bleomycin resistance protein/Dihydroxybiphenyl dioxygenase"/>
    <property type="match status" value="1"/>
</dbReference>
<organism evidence="2 3">
    <name type="scientific">Propionispora vibrioides</name>
    <dbReference type="NCBI Taxonomy" id="112903"/>
    <lineage>
        <taxon>Bacteria</taxon>
        <taxon>Bacillati</taxon>
        <taxon>Bacillota</taxon>
        <taxon>Negativicutes</taxon>
        <taxon>Selenomonadales</taxon>
        <taxon>Sporomusaceae</taxon>
        <taxon>Propionispora</taxon>
    </lineage>
</organism>
<dbReference type="Gene3D" id="3.10.180.10">
    <property type="entry name" value="2,3-Dihydroxybiphenyl 1,2-Dioxygenase, domain 1"/>
    <property type="match status" value="1"/>
</dbReference>
<gene>
    <name evidence="2" type="ORF">SAMN04490178_1278</name>
</gene>
<dbReference type="PANTHER" id="PTHR40265">
    <property type="entry name" value="BLL2707 PROTEIN"/>
    <property type="match status" value="1"/>
</dbReference>
<proteinExistence type="predicted"/>
<dbReference type="OrthoDB" id="9111355at2"/>
<evidence type="ECO:0000313" key="3">
    <source>
        <dbReference type="Proteomes" id="UP000198847"/>
    </source>
</evidence>
<dbReference type="STRING" id="112903.SAMN04490178_1278"/>
<dbReference type="AlphaFoldDB" id="A0A1H8XPB7"/>